<name>A0A4D4J7P3_9PSEU</name>
<dbReference type="AlphaFoldDB" id="A0A4D4J7P3"/>
<comment type="caution">
    <text evidence="6">The sequence shown here is derived from an EMBL/GenBank/DDBJ whole genome shotgun (WGS) entry which is preliminary data.</text>
</comment>
<dbReference type="Proteomes" id="UP000298860">
    <property type="component" value="Unassembled WGS sequence"/>
</dbReference>
<gene>
    <name evidence="6" type="ORF">GTS_26730</name>
</gene>
<keyword evidence="7" id="KW-1185">Reference proteome</keyword>
<evidence type="ECO:0000313" key="7">
    <source>
        <dbReference type="Proteomes" id="UP000298860"/>
    </source>
</evidence>
<dbReference type="EMBL" id="BJFL01000011">
    <property type="protein sequence ID" value="GDY31040.1"/>
    <property type="molecule type" value="Genomic_DNA"/>
</dbReference>
<organism evidence="6 7">
    <name type="scientific">Gandjariella thermophila</name>
    <dbReference type="NCBI Taxonomy" id="1931992"/>
    <lineage>
        <taxon>Bacteria</taxon>
        <taxon>Bacillati</taxon>
        <taxon>Actinomycetota</taxon>
        <taxon>Actinomycetes</taxon>
        <taxon>Pseudonocardiales</taxon>
        <taxon>Pseudonocardiaceae</taxon>
        <taxon>Gandjariella</taxon>
    </lineage>
</organism>
<dbReference type="GO" id="GO:0071949">
    <property type="term" value="F:FAD binding"/>
    <property type="evidence" value="ECO:0007669"/>
    <property type="project" value="InterPro"/>
</dbReference>
<dbReference type="Pfam" id="PF01494">
    <property type="entry name" value="FAD_binding_3"/>
    <property type="match status" value="1"/>
</dbReference>
<accession>A0A4D4J7P3</accession>
<evidence type="ECO:0000256" key="1">
    <source>
        <dbReference type="ARBA" id="ARBA00022630"/>
    </source>
</evidence>
<proteinExistence type="predicted"/>
<dbReference type="GO" id="GO:0004497">
    <property type="term" value="F:monooxygenase activity"/>
    <property type="evidence" value="ECO:0007669"/>
    <property type="project" value="UniProtKB-KW"/>
</dbReference>
<dbReference type="Pfam" id="PF13450">
    <property type="entry name" value="NAD_binding_8"/>
    <property type="match status" value="1"/>
</dbReference>
<sequence>MGCDAVATGSGGGRGESRRGLRVVVIGGGVGGLCLAQGLRTAGIRVAVYERDGSVRGRNQGYRLHISPEGERALRDCLPPRAAELLSATANSRYGYGMAVYDEHLASQWAPRFDDPRAADPDKVDAVDRVTLRRVLLAGLNGIVHFGKRFVRYETAPDGAVVAHFADGTVAAGDVLVAADGGNSPIRRQRGIHAEPRDLGVRTVFGRIPMTGELRRELPEFLQDRFTWVIGSDGHKLGLMPMVFRTRPAEAAARLWPGLDLGDSEDYVMSVFSMHRTVTGMPDAEFLAMDGPRLWRFVQERTAGWHPALRAVLRYADVAETFPVVVRATAPIEPWQPGPVIPVGDAAHAMPPSGGVGANTAVRDASTLVRELLAADRGERSVTEAAERYQAEMLGYATEAVAMSLQVAKWSLQRIDFDESVLAANTTG</sequence>
<dbReference type="PRINTS" id="PR00420">
    <property type="entry name" value="RNGMNOXGNASE"/>
</dbReference>
<dbReference type="Gene3D" id="3.50.50.60">
    <property type="entry name" value="FAD/NAD(P)-binding domain"/>
    <property type="match status" value="1"/>
</dbReference>
<dbReference type="InterPro" id="IPR002938">
    <property type="entry name" value="FAD-bd"/>
</dbReference>
<reference evidence="7" key="1">
    <citation type="submission" date="2019-04" db="EMBL/GenBank/DDBJ databases">
        <title>Draft genome sequence of Pseudonocardiaceae bacterium SL3-2-4.</title>
        <authorList>
            <person name="Ningsih F."/>
            <person name="Yokota A."/>
            <person name="Sakai Y."/>
            <person name="Nanatani K."/>
            <person name="Yabe S."/>
            <person name="Oetari A."/>
            <person name="Sjamsuridzal W."/>
        </authorList>
    </citation>
    <scope>NUCLEOTIDE SEQUENCE [LARGE SCALE GENOMIC DNA]</scope>
    <source>
        <strain evidence="7">SL3-2-4</strain>
    </source>
</reference>
<dbReference type="PANTHER" id="PTHR47178">
    <property type="entry name" value="MONOOXYGENASE, FAD-BINDING"/>
    <property type="match status" value="1"/>
</dbReference>
<keyword evidence="1" id="KW-0285">Flavoprotein</keyword>
<keyword evidence="3" id="KW-0560">Oxidoreductase</keyword>
<evidence type="ECO:0000256" key="2">
    <source>
        <dbReference type="ARBA" id="ARBA00022827"/>
    </source>
</evidence>
<dbReference type="InterPro" id="IPR036188">
    <property type="entry name" value="FAD/NAD-bd_sf"/>
</dbReference>
<evidence type="ECO:0000256" key="4">
    <source>
        <dbReference type="ARBA" id="ARBA00023033"/>
    </source>
</evidence>
<evidence type="ECO:0000256" key="3">
    <source>
        <dbReference type="ARBA" id="ARBA00023002"/>
    </source>
</evidence>
<dbReference type="SUPFAM" id="SSF51905">
    <property type="entry name" value="FAD/NAD(P)-binding domain"/>
    <property type="match status" value="1"/>
</dbReference>
<protein>
    <submittedName>
        <fullName evidence="6">Monooxygenase</fullName>
    </submittedName>
</protein>
<evidence type="ECO:0000313" key="6">
    <source>
        <dbReference type="EMBL" id="GDY31040.1"/>
    </source>
</evidence>
<dbReference type="OrthoDB" id="3322136at2"/>
<keyword evidence="4 6" id="KW-0503">Monooxygenase</keyword>
<feature type="domain" description="FAD-binding" evidence="5">
    <location>
        <begin position="332"/>
        <end position="402"/>
    </location>
</feature>
<evidence type="ECO:0000259" key="5">
    <source>
        <dbReference type="Pfam" id="PF01494"/>
    </source>
</evidence>
<keyword evidence="2" id="KW-0274">FAD</keyword>
<dbReference type="PANTHER" id="PTHR47178:SF5">
    <property type="entry name" value="FAD-BINDING DOMAIN-CONTAINING PROTEIN"/>
    <property type="match status" value="1"/>
</dbReference>